<dbReference type="GO" id="GO:0004414">
    <property type="term" value="F:homoserine O-acetyltransferase activity"/>
    <property type="evidence" value="ECO:0007669"/>
    <property type="project" value="UniProtKB-UniRule"/>
</dbReference>
<dbReference type="PIRSF" id="PIRSF000443">
    <property type="entry name" value="Homoser_Ac_trans"/>
    <property type="match status" value="1"/>
</dbReference>
<dbReference type="InterPro" id="IPR000073">
    <property type="entry name" value="AB_hydrolase_1"/>
</dbReference>
<evidence type="ECO:0000256" key="1">
    <source>
        <dbReference type="ARBA" id="ARBA00022679"/>
    </source>
</evidence>
<dbReference type="GO" id="GO:0009092">
    <property type="term" value="P:homoserine metabolic process"/>
    <property type="evidence" value="ECO:0007669"/>
    <property type="project" value="TreeGrafter"/>
</dbReference>
<dbReference type="GO" id="GO:0005737">
    <property type="term" value="C:cytoplasm"/>
    <property type="evidence" value="ECO:0007669"/>
    <property type="project" value="UniProtKB-SubCell"/>
</dbReference>
<evidence type="ECO:0000259" key="5">
    <source>
        <dbReference type="Pfam" id="PF00561"/>
    </source>
</evidence>
<comment type="function">
    <text evidence="2">Transfers an acetyl group from acetyl-CoA to L-homoserine, forming acetyl-L-homoserine.</text>
</comment>
<evidence type="ECO:0000256" key="4">
    <source>
        <dbReference type="SAM" id="MobiDB-lite"/>
    </source>
</evidence>
<comment type="subcellular location">
    <subcellularLocation>
        <location evidence="2">Cytoplasm</location>
    </subcellularLocation>
</comment>
<dbReference type="RefSeq" id="WP_080462588.1">
    <property type="nucleotide sequence ID" value="NZ_BMNJ01000004.1"/>
</dbReference>
<keyword evidence="7" id="KW-1185">Reference proteome</keyword>
<comment type="caution">
    <text evidence="2">Lacks conserved residue(s) required for the propagation of feature annotation.</text>
</comment>
<dbReference type="NCBIfam" id="TIGR01392">
    <property type="entry name" value="homoserO_Ac_trn"/>
    <property type="match status" value="1"/>
</dbReference>
<reference evidence="6" key="1">
    <citation type="journal article" date="2014" name="Int. J. Syst. Evol. Microbiol.">
        <title>Complete genome sequence of Corynebacterium casei LMG S-19264T (=DSM 44701T), isolated from a smear-ripened cheese.</title>
        <authorList>
            <consortium name="US DOE Joint Genome Institute (JGI-PGF)"/>
            <person name="Walter F."/>
            <person name="Albersmeier A."/>
            <person name="Kalinowski J."/>
            <person name="Ruckert C."/>
        </authorList>
    </citation>
    <scope>NUCLEOTIDE SEQUENCE</scope>
    <source>
        <strain evidence="6">CGMCC 4.7372</strain>
    </source>
</reference>
<protein>
    <recommendedName>
        <fullName evidence="2">Homoserine O-acetyltransferase</fullName>
        <shortName evidence="2">HAT</shortName>
        <ecNumber evidence="2">2.3.1.31</ecNumber>
    </recommendedName>
    <alternativeName>
        <fullName evidence="2">Homoserine transacetylase</fullName>
        <shortName evidence="2">HTA</shortName>
    </alternativeName>
</protein>
<comment type="caution">
    <text evidence="6">The sequence shown here is derived from an EMBL/GenBank/DDBJ whole genome shotgun (WGS) entry which is preliminary data.</text>
</comment>
<sequence>MSQSAPPGPGRPDPALPSPGRPKSTSSEPVTAGVGTAASKLVDRAAGSPTGAWRTGDDPGHRRFLEIGDLPLESGETLPNTVLAFETWGELSEARDNAVLVLHALTGDSHVTGEPGPGHPTPGWWDSLVGPGRAIDTERYFVVAANILGGCQGSTGPSSLAPDGRPWGSRFPWLTTRDAVAAEARLADALGIEVFHLVVGASLGGHRAIEWGVGYPERVRNLALVATGASTTADQLAWCHLQELAIVGDPYFFDGDYYSHPVGPVRGLALARAIAHTTYRSAAELDARFGRAHQGAEDPAVGGRYQVESYLDHHSGKLLARFDANTYLIVTHSMMVHDVGTGRGGIPAALAGVTARALVVDVSSDRLFPTWQADELSEGIPGARRATIDSLHGHDGFLIEADQMDAVLRDFLEGAEPGS</sequence>
<feature type="region of interest" description="Disordered" evidence="4">
    <location>
        <begin position="1"/>
        <end position="61"/>
    </location>
</feature>
<keyword evidence="2" id="KW-0486">Methionine biosynthesis</keyword>
<comment type="subunit">
    <text evidence="2">Homodimer.</text>
</comment>
<evidence type="ECO:0000313" key="6">
    <source>
        <dbReference type="EMBL" id="GGO98968.1"/>
    </source>
</evidence>
<dbReference type="Gene3D" id="3.40.50.1820">
    <property type="entry name" value="alpha/beta hydrolase"/>
    <property type="match status" value="1"/>
</dbReference>
<dbReference type="GO" id="GO:0009086">
    <property type="term" value="P:methionine biosynthetic process"/>
    <property type="evidence" value="ECO:0007669"/>
    <property type="project" value="UniProtKB-UniRule"/>
</dbReference>
<dbReference type="Proteomes" id="UP000614239">
    <property type="component" value="Unassembled WGS sequence"/>
</dbReference>
<evidence type="ECO:0000256" key="2">
    <source>
        <dbReference type="HAMAP-Rule" id="MF_00296"/>
    </source>
</evidence>
<name>A0A8H9LJJ0_9ACTO</name>
<dbReference type="SUPFAM" id="SSF53474">
    <property type="entry name" value="alpha/beta-Hydrolases"/>
    <property type="match status" value="1"/>
</dbReference>
<dbReference type="InterPro" id="IPR029058">
    <property type="entry name" value="AB_hydrolase_fold"/>
</dbReference>
<dbReference type="PANTHER" id="PTHR32268">
    <property type="entry name" value="HOMOSERINE O-ACETYLTRANSFERASE"/>
    <property type="match status" value="1"/>
</dbReference>
<dbReference type="AlphaFoldDB" id="A0A8H9LJJ0"/>
<feature type="binding site" evidence="2">
    <location>
        <position position="395"/>
    </location>
    <ligand>
        <name>substrate</name>
    </ligand>
</feature>
<feature type="domain" description="AB hydrolase-1" evidence="5">
    <location>
        <begin position="97"/>
        <end position="390"/>
    </location>
</feature>
<comment type="catalytic activity">
    <reaction evidence="2">
        <text>L-homoserine + acetyl-CoA = O-acetyl-L-homoserine + CoA</text>
        <dbReference type="Rhea" id="RHEA:13701"/>
        <dbReference type="ChEBI" id="CHEBI:57287"/>
        <dbReference type="ChEBI" id="CHEBI:57288"/>
        <dbReference type="ChEBI" id="CHEBI:57476"/>
        <dbReference type="ChEBI" id="CHEBI:57716"/>
        <dbReference type="EC" id="2.3.1.31"/>
    </reaction>
</comment>
<accession>A0A8H9LJJ0</accession>
<feature type="binding site" evidence="2">
    <location>
        <position position="272"/>
    </location>
    <ligand>
        <name>substrate</name>
    </ligand>
</feature>
<feature type="active site" evidence="2 3">
    <location>
        <position position="394"/>
    </location>
</feature>
<dbReference type="PANTHER" id="PTHR32268:SF11">
    <property type="entry name" value="HOMOSERINE O-ACETYLTRANSFERASE"/>
    <property type="match status" value="1"/>
</dbReference>
<dbReference type="NCBIfam" id="NF001209">
    <property type="entry name" value="PRK00175.1"/>
    <property type="match status" value="1"/>
</dbReference>
<dbReference type="HAMAP" id="MF_00296">
    <property type="entry name" value="MetX_acyltransf"/>
    <property type="match status" value="1"/>
</dbReference>
<dbReference type="UniPathway" id="UPA00051">
    <property type="reaction ID" value="UER00074"/>
</dbReference>
<dbReference type="Pfam" id="PF00561">
    <property type="entry name" value="Abhydrolase_1"/>
    <property type="match status" value="1"/>
</dbReference>
<feature type="compositionally biased region" description="Pro residues" evidence="4">
    <location>
        <begin position="1"/>
        <end position="20"/>
    </location>
</feature>
<keyword evidence="2" id="KW-0012">Acyltransferase</keyword>
<evidence type="ECO:0000256" key="3">
    <source>
        <dbReference type="PIRSR" id="PIRSR000443-1"/>
    </source>
</evidence>
<dbReference type="InterPro" id="IPR008220">
    <property type="entry name" value="HAT_MetX-like"/>
</dbReference>
<reference evidence="6" key="2">
    <citation type="submission" date="2020-09" db="EMBL/GenBank/DDBJ databases">
        <authorList>
            <person name="Sun Q."/>
            <person name="Zhou Y."/>
        </authorList>
    </citation>
    <scope>NUCLEOTIDE SEQUENCE</scope>
    <source>
        <strain evidence="6">CGMCC 4.7372</strain>
    </source>
</reference>
<proteinExistence type="inferred from homology"/>
<feature type="active site" evidence="2 3">
    <location>
        <position position="365"/>
    </location>
</feature>
<dbReference type="EC" id="2.3.1.31" evidence="2"/>
<keyword evidence="1 2" id="KW-0808">Transferase</keyword>
<keyword evidence="2" id="KW-0028">Amino-acid biosynthesis</keyword>
<evidence type="ECO:0000313" key="7">
    <source>
        <dbReference type="Proteomes" id="UP000614239"/>
    </source>
</evidence>
<feature type="active site" description="Nucleophile" evidence="2 3">
    <location>
        <position position="202"/>
    </location>
</feature>
<comment type="similarity">
    <text evidence="2">Belongs to the AB hydrolase superfamily. MetX family.</text>
</comment>
<comment type="pathway">
    <text evidence="2">Amino-acid biosynthesis; L-methionine biosynthesis via de novo pathway; O-acetyl-L-homoserine from L-homoserine: step 1/1.</text>
</comment>
<keyword evidence="2" id="KW-0963">Cytoplasm</keyword>
<dbReference type="EMBL" id="BMNJ01000004">
    <property type="protein sequence ID" value="GGO98968.1"/>
    <property type="molecule type" value="Genomic_DNA"/>
</dbReference>
<gene>
    <name evidence="6" type="primary">metX</name>
    <name evidence="2" type="synonym">metXA</name>
    <name evidence="6" type="ORF">GCM10011612_15140</name>
</gene>
<organism evidence="6 7">
    <name type="scientific">Actinomyces gaoshouyii</name>
    <dbReference type="NCBI Taxonomy" id="1960083"/>
    <lineage>
        <taxon>Bacteria</taxon>
        <taxon>Bacillati</taxon>
        <taxon>Actinomycetota</taxon>
        <taxon>Actinomycetes</taxon>
        <taxon>Actinomycetales</taxon>
        <taxon>Actinomycetaceae</taxon>
        <taxon>Actinomyces</taxon>
    </lineage>
</organism>